<dbReference type="Proteomes" id="UP000595437">
    <property type="component" value="Chromosome 4"/>
</dbReference>
<organism evidence="1 2">
    <name type="scientific">Caligus rogercresseyi</name>
    <name type="common">Sea louse</name>
    <dbReference type="NCBI Taxonomy" id="217165"/>
    <lineage>
        <taxon>Eukaryota</taxon>
        <taxon>Metazoa</taxon>
        <taxon>Ecdysozoa</taxon>
        <taxon>Arthropoda</taxon>
        <taxon>Crustacea</taxon>
        <taxon>Multicrustacea</taxon>
        <taxon>Hexanauplia</taxon>
        <taxon>Copepoda</taxon>
        <taxon>Siphonostomatoida</taxon>
        <taxon>Caligidae</taxon>
        <taxon>Caligus</taxon>
    </lineage>
</organism>
<reference evidence="2" key="1">
    <citation type="submission" date="2021-01" db="EMBL/GenBank/DDBJ databases">
        <title>Caligus Genome Assembly.</title>
        <authorList>
            <person name="Gallardo-Escarate C."/>
        </authorList>
    </citation>
    <scope>NUCLEOTIDE SEQUENCE [LARGE SCALE GENOMIC DNA]</scope>
</reference>
<dbReference type="EMBL" id="CP045893">
    <property type="protein sequence ID" value="QQP53782.1"/>
    <property type="molecule type" value="Genomic_DNA"/>
</dbReference>
<sequence length="130" mass="15367">EIKGYKWNEELLRSAFVMALVNSGRVNLRTVQRITKKLEDTWDAETAIKRTHKENEGARDTDFVNKARVEDDPIRSMRAMSRDLACNEKTIRDCVSEDLRRRSYKMQDKRRVKSTKVINNLKHSKEPRML</sequence>
<evidence type="ECO:0000313" key="2">
    <source>
        <dbReference type="Proteomes" id="UP000595437"/>
    </source>
</evidence>
<evidence type="ECO:0000313" key="1">
    <source>
        <dbReference type="EMBL" id="QQP53782.1"/>
    </source>
</evidence>
<protein>
    <submittedName>
        <fullName evidence="1">Uncharacterized protein</fullName>
    </submittedName>
</protein>
<accession>A0A7T8QSS8</accession>
<dbReference type="OrthoDB" id="7540217at2759"/>
<dbReference type="AlphaFoldDB" id="A0A7T8QSS8"/>
<proteinExistence type="predicted"/>
<feature type="non-terminal residue" evidence="1">
    <location>
        <position position="130"/>
    </location>
</feature>
<name>A0A7T8QSS8_CALRO</name>
<keyword evidence="2" id="KW-1185">Reference proteome</keyword>
<gene>
    <name evidence="1" type="ORF">FKW44_006381</name>
</gene>
<feature type="non-terminal residue" evidence="1">
    <location>
        <position position="1"/>
    </location>
</feature>